<feature type="region of interest" description="Disordered" evidence="1">
    <location>
        <begin position="1"/>
        <end position="134"/>
    </location>
</feature>
<keyword evidence="3" id="KW-1185">Reference proteome</keyword>
<reference evidence="2 3" key="1">
    <citation type="submission" date="2024-09" db="EMBL/GenBank/DDBJ databases">
        <title>Rethinking Asexuality: The Enigmatic Case of Functional Sexual Genes in Lepraria (Stereocaulaceae).</title>
        <authorList>
            <person name="Doellman M."/>
            <person name="Sun Y."/>
            <person name="Barcenas-Pena A."/>
            <person name="Lumbsch H.T."/>
            <person name="Grewe F."/>
        </authorList>
    </citation>
    <scope>NUCLEOTIDE SEQUENCE [LARGE SCALE GENOMIC DNA]</scope>
    <source>
        <strain evidence="2 3">Mercado 3170</strain>
    </source>
</reference>
<evidence type="ECO:0000313" key="3">
    <source>
        <dbReference type="Proteomes" id="UP001590950"/>
    </source>
</evidence>
<feature type="compositionally biased region" description="Polar residues" evidence="1">
    <location>
        <begin position="30"/>
        <end position="39"/>
    </location>
</feature>
<feature type="compositionally biased region" description="Basic and acidic residues" evidence="1">
    <location>
        <begin position="1"/>
        <end position="13"/>
    </location>
</feature>
<feature type="compositionally biased region" description="Basic and acidic residues" evidence="1">
    <location>
        <begin position="113"/>
        <end position="123"/>
    </location>
</feature>
<name>A0ABR3ZZV1_9LECA</name>
<organism evidence="2 3">
    <name type="scientific">Stereocaulon virgatum</name>
    <dbReference type="NCBI Taxonomy" id="373712"/>
    <lineage>
        <taxon>Eukaryota</taxon>
        <taxon>Fungi</taxon>
        <taxon>Dikarya</taxon>
        <taxon>Ascomycota</taxon>
        <taxon>Pezizomycotina</taxon>
        <taxon>Lecanoromycetes</taxon>
        <taxon>OSLEUM clade</taxon>
        <taxon>Lecanoromycetidae</taxon>
        <taxon>Lecanorales</taxon>
        <taxon>Lecanorineae</taxon>
        <taxon>Stereocaulaceae</taxon>
        <taxon>Stereocaulon</taxon>
    </lineage>
</organism>
<gene>
    <name evidence="2" type="ORF">N7G274_008962</name>
</gene>
<dbReference type="EMBL" id="JBEFKJ010000033">
    <property type="protein sequence ID" value="KAL2038313.1"/>
    <property type="molecule type" value="Genomic_DNA"/>
</dbReference>
<protein>
    <submittedName>
        <fullName evidence="2">Uncharacterized protein</fullName>
    </submittedName>
</protein>
<evidence type="ECO:0000256" key="1">
    <source>
        <dbReference type="SAM" id="MobiDB-lite"/>
    </source>
</evidence>
<accession>A0ABR3ZZV1</accession>
<dbReference type="Proteomes" id="UP001590950">
    <property type="component" value="Unassembled WGS sequence"/>
</dbReference>
<sequence length="134" mass="15111">MSGDGFRDPRDPRCNSSSGSRYNDKYLTPSYPSSTIANISGTRSHSSSAYTSNNSSRSSLSSSSHNPKPKPKPKPVTVSKDPSYPKNSDRYDQKTDSRYYENSFRTSTKPKHKDSSARKEYDTRYYAGSSYYQD</sequence>
<feature type="compositionally biased region" description="Low complexity" evidence="1">
    <location>
        <begin position="40"/>
        <end position="66"/>
    </location>
</feature>
<comment type="caution">
    <text evidence="2">The sequence shown here is derived from an EMBL/GenBank/DDBJ whole genome shotgun (WGS) entry which is preliminary data.</text>
</comment>
<feature type="compositionally biased region" description="Basic and acidic residues" evidence="1">
    <location>
        <begin position="87"/>
        <end position="99"/>
    </location>
</feature>
<proteinExistence type="predicted"/>
<evidence type="ECO:0000313" key="2">
    <source>
        <dbReference type="EMBL" id="KAL2038313.1"/>
    </source>
</evidence>